<reference evidence="1 2" key="1">
    <citation type="submission" date="2024-10" db="EMBL/GenBank/DDBJ databases">
        <title>Updated reference genomes for cyclostephanoid diatoms.</title>
        <authorList>
            <person name="Roberts W.R."/>
            <person name="Alverson A.J."/>
        </authorList>
    </citation>
    <scope>NUCLEOTIDE SEQUENCE [LARGE SCALE GENOMIC DNA]</scope>
    <source>
        <strain evidence="1 2">AJA228-03</strain>
    </source>
</reference>
<dbReference type="EMBL" id="JALLPB020000145">
    <property type="protein sequence ID" value="KAL3816498.1"/>
    <property type="molecule type" value="Genomic_DNA"/>
</dbReference>
<comment type="caution">
    <text evidence="1">The sequence shown here is derived from an EMBL/GenBank/DDBJ whole genome shotgun (WGS) entry which is preliminary data.</text>
</comment>
<organism evidence="1 2">
    <name type="scientific">Cyclostephanos tholiformis</name>
    <dbReference type="NCBI Taxonomy" id="382380"/>
    <lineage>
        <taxon>Eukaryota</taxon>
        <taxon>Sar</taxon>
        <taxon>Stramenopiles</taxon>
        <taxon>Ochrophyta</taxon>
        <taxon>Bacillariophyta</taxon>
        <taxon>Coscinodiscophyceae</taxon>
        <taxon>Thalassiosirophycidae</taxon>
        <taxon>Stephanodiscales</taxon>
        <taxon>Stephanodiscaceae</taxon>
        <taxon>Cyclostephanos</taxon>
    </lineage>
</organism>
<accession>A0ABD3RWC2</accession>
<gene>
    <name evidence="1" type="ORF">ACHAXA_011303</name>
</gene>
<name>A0ABD3RWC2_9STRA</name>
<sequence length="81" mass="9085">MSRKIMIEFVGGGACWDEETCGMQKDYLSFPNTFNSFVGMSCSEIEYAAATQGGRSLSMLCSKAIGRTDFREYNTIVVPYW</sequence>
<evidence type="ECO:0000313" key="1">
    <source>
        <dbReference type="EMBL" id="KAL3816498.1"/>
    </source>
</evidence>
<protein>
    <submittedName>
        <fullName evidence="1">Uncharacterized protein</fullName>
    </submittedName>
</protein>
<evidence type="ECO:0000313" key="2">
    <source>
        <dbReference type="Proteomes" id="UP001530377"/>
    </source>
</evidence>
<proteinExistence type="predicted"/>
<dbReference type="AlphaFoldDB" id="A0ABD3RWC2"/>
<keyword evidence="2" id="KW-1185">Reference proteome</keyword>
<dbReference type="Proteomes" id="UP001530377">
    <property type="component" value="Unassembled WGS sequence"/>
</dbReference>